<feature type="region of interest" description="Disordered" evidence="1">
    <location>
        <begin position="65"/>
        <end position="111"/>
    </location>
</feature>
<feature type="region of interest" description="Disordered" evidence="1">
    <location>
        <begin position="1"/>
        <end position="52"/>
    </location>
</feature>
<dbReference type="EMBL" id="BJML01000001">
    <property type="protein sequence ID" value="GEB44583.1"/>
    <property type="molecule type" value="Genomic_DNA"/>
</dbReference>
<comment type="caution">
    <text evidence="2">The sequence shown here is derived from an EMBL/GenBank/DDBJ whole genome shotgun (WGS) entry which is preliminary data.</text>
</comment>
<organism evidence="2 3">
    <name type="scientific">Microbacterium testaceum</name>
    <name type="common">Aureobacterium testaceum</name>
    <name type="synonym">Brevibacterium testaceum</name>
    <dbReference type="NCBI Taxonomy" id="2033"/>
    <lineage>
        <taxon>Bacteria</taxon>
        <taxon>Bacillati</taxon>
        <taxon>Actinomycetota</taxon>
        <taxon>Actinomycetes</taxon>
        <taxon>Micrococcales</taxon>
        <taxon>Microbacteriaceae</taxon>
        <taxon>Microbacterium</taxon>
    </lineage>
</organism>
<feature type="compositionally biased region" description="Low complexity" evidence="1">
    <location>
        <begin position="21"/>
        <end position="52"/>
    </location>
</feature>
<protein>
    <submittedName>
        <fullName evidence="2">Uncharacterized protein</fullName>
    </submittedName>
</protein>
<proteinExistence type="predicted"/>
<name>A0A4Y3QIT4_MICTE</name>
<evidence type="ECO:0000313" key="3">
    <source>
        <dbReference type="Proteomes" id="UP000319525"/>
    </source>
</evidence>
<reference evidence="2 3" key="1">
    <citation type="submission" date="2019-06" db="EMBL/GenBank/DDBJ databases">
        <title>Whole genome shotgun sequence of Microbacterium testaceum NBRC 12675.</title>
        <authorList>
            <person name="Hosoyama A."/>
            <person name="Uohara A."/>
            <person name="Ohji S."/>
            <person name="Ichikawa N."/>
        </authorList>
    </citation>
    <scope>NUCLEOTIDE SEQUENCE [LARGE SCALE GENOMIC DNA]</scope>
    <source>
        <strain evidence="2 3">NBRC 12675</strain>
    </source>
</reference>
<accession>A0A4Y3QIT4</accession>
<evidence type="ECO:0000256" key="1">
    <source>
        <dbReference type="SAM" id="MobiDB-lite"/>
    </source>
</evidence>
<dbReference type="AlphaFoldDB" id="A0A4Y3QIT4"/>
<sequence length="111" mass="11350">MSGSTGSRKLERPADEDVPDAETAAAVEPDAAEVPGVDAVAGPAAEEAAGAPGVEVEVVVEAASATEAPPKARLETASAPTTIPAEMPRTERRRRGNISLLMSGVSFRRRG</sequence>
<gene>
    <name evidence="2" type="ORF">MTE01_05280</name>
</gene>
<evidence type="ECO:0000313" key="2">
    <source>
        <dbReference type="EMBL" id="GEB44583.1"/>
    </source>
</evidence>
<dbReference type="Proteomes" id="UP000319525">
    <property type="component" value="Unassembled WGS sequence"/>
</dbReference>